<evidence type="ECO:0000313" key="2">
    <source>
        <dbReference type="Proteomes" id="UP000234530"/>
    </source>
</evidence>
<keyword evidence="2" id="KW-1185">Reference proteome</keyword>
<reference evidence="1 2" key="1">
    <citation type="journal article" date="2013" name="Antonie Van Leeuwenhoek">
        <title>Paracoccus zhejiangensis sp. nov., isolated from activated sludge in wastewater-treatment system.</title>
        <authorList>
            <person name="Wu Z.G."/>
            <person name="Zhang D.F."/>
            <person name="Liu Y.L."/>
            <person name="Wang F."/>
            <person name="Jiang X."/>
            <person name="Li C."/>
            <person name="Li S.P."/>
            <person name="Hong Q."/>
            <person name="Li W.J."/>
        </authorList>
    </citation>
    <scope>NUCLEOTIDE SEQUENCE [LARGE SCALE GENOMIC DNA]</scope>
    <source>
        <strain evidence="1 2">J6</strain>
    </source>
</reference>
<name>A0A2H5EUR8_9RHOB</name>
<gene>
    <name evidence="1" type="ORF">CX676_01785</name>
</gene>
<protein>
    <recommendedName>
        <fullName evidence="3">DUF3137 domain-containing protein</fullName>
    </recommendedName>
</protein>
<dbReference type="EMBL" id="CP025430">
    <property type="protein sequence ID" value="AUH63045.1"/>
    <property type="molecule type" value="Genomic_DNA"/>
</dbReference>
<proteinExistence type="predicted"/>
<accession>A0A2H5EUR8</accession>
<dbReference type="Proteomes" id="UP000234530">
    <property type="component" value="Chromosome"/>
</dbReference>
<dbReference type="AlphaFoldDB" id="A0A2H5EUR8"/>
<organism evidence="1 2">
    <name type="scientific">Paracoccus zhejiangensis</name>
    <dbReference type="NCBI Taxonomy" id="1077935"/>
    <lineage>
        <taxon>Bacteria</taxon>
        <taxon>Pseudomonadati</taxon>
        <taxon>Pseudomonadota</taxon>
        <taxon>Alphaproteobacteria</taxon>
        <taxon>Rhodobacterales</taxon>
        <taxon>Paracoccaceae</taxon>
        <taxon>Paracoccus</taxon>
    </lineage>
</organism>
<dbReference type="RefSeq" id="WP_101751087.1">
    <property type="nucleotide sequence ID" value="NZ_CP025430.1"/>
</dbReference>
<evidence type="ECO:0008006" key="3">
    <source>
        <dbReference type="Google" id="ProtNLM"/>
    </source>
</evidence>
<sequence>MEQLGLGLLGTGLGAGLALLARQTLRAGRARKAGRRAYFDHCAEGLTNPRRGEGSAGFPRLAGQHGGAEFDLQAVPDTLTFRKLPALWVLVTLPAPLPLRATLDLMIRPTGVEPFSHFHSLPDQITPPPGFPEDCALRSDAPEALPPEDILAPHLGLFADDSVKELILSPKGLRITFLAEEANRGRYLIFRDAELGATPLPFARILPHLDTLLSLRRDLLARHDPPRARAVG</sequence>
<dbReference type="KEGG" id="pzh:CX676_01785"/>
<dbReference type="OrthoDB" id="7990319at2"/>
<evidence type="ECO:0000313" key="1">
    <source>
        <dbReference type="EMBL" id="AUH63045.1"/>
    </source>
</evidence>